<dbReference type="STRING" id="206506.AAV32_14005"/>
<dbReference type="EMBL" id="LBNE01000011">
    <property type="protein sequence ID" value="KKO70855.1"/>
    <property type="molecule type" value="Genomic_DNA"/>
</dbReference>
<dbReference type="Proteomes" id="UP000078084">
    <property type="component" value="Unassembled WGS sequence"/>
</dbReference>
<protein>
    <recommendedName>
        <fullName evidence="3">Transferrin-binding protein B C-lobe/N-lobe beta barrel domain-containing protein</fullName>
    </recommendedName>
</protein>
<evidence type="ECO:0008006" key="3">
    <source>
        <dbReference type="Google" id="ProtNLM"/>
    </source>
</evidence>
<comment type="caution">
    <text evidence="1">The sequence shown here is derived from an EMBL/GenBank/DDBJ whole genome shotgun (WGS) entry which is preliminary data.</text>
</comment>
<organism evidence="1 2">
    <name type="scientific">Kerstersia gyiorum</name>
    <dbReference type="NCBI Taxonomy" id="206506"/>
    <lineage>
        <taxon>Bacteria</taxon>
        <taxon>Pseudomonadati</taxon>
        <taxon>Pseudomonadota</taxon>
        <taxon>Betaproteobacteria</taxon>
        <taxon>Burkholderiales</taxon>
        <taxon>Alcaligenaceae</taxon>
        <taxon>Kerstersia</taxon>
    </lineage>
</organism>
<accession>A0A171KPN8</accession>
<evidence type="ECO:0000313" key="2">
    <source>
        <dbReference type="Proteomes" id="UP000078084"/>
    </source>
</evidence>
<dbReference type="AlphaFoldDB" id="A0A171KPN8"/>
<evidence type="ECO:0000313" key="1">
    <source>
        <dbReference type="EMBL" id="KKO70855.1"/>
    </source>
</evidence>
<keyword evidence="2" id="KW-1185">Reference proteome</keyword>
<name>A0A171KPN8_9BURK</name>
<gene>
    <name evidence="1" type="ORF">AAV32_14005</name>
</gene>
<reference evidence="1 2" key="1">
    <citation type="submission" date="2015-04" db="EMBL/GenBank/DDBJ databases">
        <title>Genome sequence of Kerstersia gyiorum CG1.</title>
        <authorList>
            <person name="Greninger A.L."/>
            <person name="Kozyreva V."/>
            <person name="Chaturvedi V."/>
        </authorList>
    </citation>
    <scope>NUCLEOTIDE SEQUENCE [LARGE SCALE GENOMIC DNA]</scope>
    <source>
        <strain evidence="1 2">CG1</strain>
    </source>
</reference>
<sequence length="255" mass="25667">MFVGISLATAVGAVHAQSIGSVTSNDTFLRAGATTSTGFHGPVGAPGIGLGAGETWVISLQSISLPFTKQDTFNGFTRYQLKDYAHSSPGPTPDTKDYNFNWVQVPTASNGALKVYFGLVTRKDTTNVTQAFETGDRTGFAAPAGGTSYNAAGLLVAGAVDGSSPVKLTGTLNLNGAQTVLSGSLADAAAVHTLAINANNVNATAGTFGGHSTYQGSSYNNSVNGHFYGAGANSALAGTVNGGSDFQAAFGGIAQ</sequence>
<proteinExistence type="predicted"/>